<accession>C4ZG13</accession>
<dbReference type="HOGENOM" id="CLU_2716419_0_0_9"/>
<reference evidence="1 2" key="1">
    <citation type="journal article" date="2009" name="Proc. Natl. Acad. Sci. U.S.A.">
        <title>Characterizing a model human gut microbiota composed of members of its two dominant bacterial phyla.</title>
        <authorList>
            <person name="Mahowald M.A."/>
            <person name="Rey F.E."/>
            <person name="Seedorf H."/>
            <person name="Turnbaugh P.J."/>
            <person name="Fulton R.S."/>
            <person name="Wollam A."/>
            <person name="Shah N."/>
            <person name="Wang C."/>
            <person name="Magrini V."/>
            <person name="Wilson R.K."/>
            <person name="Cantarel B.L."/>
            <person name="Coutinho P.M."/>
            <person name="Henrissat B."/>
            <person name="Crock L.W."/>
            <person name="Russell A."/>
            <person name="Verberkmoes N.C."/>
            <person name="Hettich R.L."/>
            <person name="Gordon J.I."/>
        </authorList>
    </citation>
    <scope>NUCLEOTIDE SEQUENCE [LARGE SCALE GENOMIC DNA]</scope>
    <source>
        <strain evidence="2">ATCC 33656 / DSM 3377 / JCM 17463 / KCTC 5835 / LMG 30912 / VPI 0990</strain>
    </source>
</reference>
<organism evidence="1 2">
    <name type="scientific">Agathobacter rectalis (strain ATCC 33656 / DSM 3377 / JCM 17463 / KCTC 5835 / VPI 0990)</name>
    <name type="common">Eubacterium rectale</name>
    <dbReference type="NCBI Taxonomy" id="515619"/>
    <lineage>
        <taxon>Bacteria</taxon>
        <taxon>Bacillati</taxon>
        <taxon>Bacillota</taxon>
        <taxon>Clostridia</taxon>
        <taxon>Lachnospirales</taxon>
        <taxon>Lachnospiraceae</taxon>
        <taxon>Agathobacter</taxon>
    </lineage>
</organism>
<proteinExistence type="predicted"/>
<evidence type="ECO:0000313" key="1">
    <source>
        <dbReference type="EMBL" id="ACR76219.1"/>
    </source>
</evidence>
<sequence length="72" mass="8415">MSFSKFDRARISIHAPTRGATFPCLPIFRPHDIFQSTLPREERPDKSILWSRSIRFQSTLPREERPSLFGVV</sequence>
<protein>
    <submittedName>
        <fullName evidence="1">Uncharacterized protein</fullName>
    </submittedName>
</protein>
<dbReference type="KEGG" id="ere:EUBREC_2488"/>
<dbReference type="Proteomes" id="UP000001477">
    <property type="component" value="Chromosome"/>
</dbReference>
<gene>
    <name evidence="1" type="ordered locus">EUBREC_2488</name>
</gene>
<dbReference type="AlphaFoldDB" id="C4ZG13"/>
<name>C4ZG13_AGARV</name>
<dbReference type="EMBL" id="CP001107">
    <property type="protein sequence ID" value="ACR76219.1"/>
    <property type="molecule type" value="Genomic_DNA"/>
</dbReference>
<evidence type="ECO:0000313" key="2">
    <source>
        <dbReference type="Proteomes" id="UP000001477"/>
    </source>
</evidence>
<dbReference type="PaxDb" id="515619-EUBREC_2488"/>